<dbReference type="InterPro" id="IPR050336">
    <property type="entry name" value="Chromosome_partition/occlusion"/>
</dbReference>
<dbReference type="PANTHER" id="PTHR33375">
    <property type="entry name" value="CHROMOSOME-PARTITIONING PROTEIN PARB-RELATED"/>
    <property type="match status" value="1"/>
</dbReference>
<proteinExistence type="predicted"/>
<feature type="domain" description="ParB-like N-terminal" evidence="2">
    <location>
        <begin position="5"/>
        <end position="96"/>
    </location>
</feature>
<organism evidence="3 4">
    <name type="scientific">Acetobacter estunensis</name>
    <dbReference type="NCBI Taxonomy" id="104097"/>
    <lineage>
        <taxon>Bacteria</taxon>
        <taxon>Pseudomonadati</taxon>
        <taxon>Pseudomonadota</taxon>
        <taxon>Alphaproteobacteria</taxon>
        <taxon>Acetobacterales</taxon>
        <taxon>Acetobacteraceae</taxon>
        <taxon>Acetobacter</taxon>
    </lineage>
</organism>
<feature type="compositionally biased region" description="Acidic residues" evidence="1">
    <location>
        <begin position="559"/>
        <end position="586"/>
    </location>
</feature>
<dbReference type="Proteomes" id="UP000597459">
    <property type="component" value="Unassembled WGS sequence"/>
</dbReference>
<reference evidence="3" key="1">
    <citation type="submission" date="2019-11" db="EMBL/GenBank/DDBJ databases">
        <title>Description of new Acetobacter species.</title>
        <authorList>
            <person name="Cleenwerck I."/>
            <person name="Sombolestani A.S."/>
        </authorList>
    </citation>
    <scope>NUCLEOTIDE SEQUENCE</scope>
    <source>
        <strain evidence="3">LMG 1626</strain>
    </source>
</reference>
<dbReference type="PANTHER" id="PTHR33375:SF1">
    <property type="entry name" value="CHROMOSOME-PARTITIONING PROTEIN PARB-RELATED"/>
    <property type="match status" value="1"/>
</dbReference>
<feature type="compositionally biased region" description="Basic and acidic residues" evidence="1">
    <location>
        <begin position="18"/>
        <end position="28"/>
    </location>
</feature>
<dbReference type="SUPFAM" id="SSF110849">
    <property type="entry name" value="ParB/Sulfiredoxin"/>
    <property type="match status" value="1"/>
</dbReference>
<accession>A0A967B8K6</accession>
<dbReference type="GO" id="GO:0007059">
    <property type="term" value="P:chromosome segregation"/>
    <property type="evidence" value="ECO:0007669"/>
    <property type="project" value="TreeGrafter"/>
</dbReference>
<feature type="compositionally biased region" description="Basic and acidic residues" evidence="1">
    <location>
        <begin position="611"/>
        <end position="621"/>
    </location>
</feature>
<dbReference type="Gene3D" id="1.10.10.2830">
    <property type="match status" value="1"/>
</dbReference>
<dbReference type="InterPro" id="IPR036086">
    <property type="entry name" value="ParB/Sulfiredoxin_sf"/>
</dbReference>
<dbReference type="Gene3D" id="3.90.1530.30">
    <property type="match status" value="1"/>
</dbReference>
<dbReference type="AlphaFoldDB" id="A0A967B8K6"/>
<feature type="region of interest" description="Disordered" evidence="1">
    <location>
        <begin position="555"/>
        <end position="621"/>
    </location>
</feature>
<dbReference type="SMART" id="SM00470">
    <property type="entry name" value="ParB"/>
    <property type="match status" value="1"/>
</dbReference>
<dbReference type="SUPFAM" id="SSF109709">
    <property type="entry name" value="KorB DNA-binding domain-like"/>
    <property type="match status" value="1"/>
</dbReference>
<dbReference type="Pfam" id="PF02195">
    <property type="entry name" value="ParB_N"/>
    <property type="match status" value="1"/>
</dbReference>
<keyword evidence="4" id="KW-1185">Reference proteome</keyword>
<gene>
    <name evidence="3" type="ORF">GOB87_14420</name>
</gene>
<comment type="caution">
    <text evidence="3">The sequence shown here is derived from an EMBL/GenBank/DDBJ whole genome shotgun (WGS) entry which is preliminary data.</text>
</comment>
<evidence type="ECO:0000259" key="2">
    <source>
        <dbReference type="SMART" id="SM00470"/>
    </source>
</evidence>
<protein>
    <submittedName>
        <fullName evidence="3">Chromosome partitioning protein ParB</fullName>
    </submittedName>
</protein>
<dbReference type="GO" id="GO:0005694">
    <property type="term" value="C:chromosome"/>
    <property type="evidence" value="ECO:0007669"/>
    <property type="project" value="TreeGrafter"/>
</dbReference>
<feature type="region of interest" description="Disordered" evidence="1">
    <location>
        <begin position="1"/>
        <end position="28"/>
    </location>
</feature>
<dbReference type="EMBL" id="WOTH01000049">
    <property type="protein sequence ID" value="NHO55124.1"/>
    <property type="molecule type" value="Genomic_DNA"/>
</dbReference>
<dbReference type="InterPro" id="IPR003115">
    <property type="entry name" value="ParB_N"/>
</dbReference>
<sequence length="637" mass="69445">MTELRRVDPKTLVVNPDNPRRSAPDPRADHQLALNIKTVGLIHPPCVRELEDGRLMIVAGHRRVRACIAAKLGEIDVHVRQGDEKSHTMASVAENVVREAMSESDQWNGVLDMRVKGASDTEICRAFMITPGYLRGLSLLAQMHAPIIAAIDAGMGPSFAERNAIARTPLERQRDVWAEVWAESGEGESDPADYRMTAEDFQYFEWSEFVQALDRTELYARDFAFDEATAKEAGVVWEEDLFGQGDQDNRYCTSFPAMFRAQKLWAEKTKPDGAEMLECGEYGSGIALEGYRRVSTWESVLESDIPVVWVSPGTLEIKTGHMRALAARAGEEGVNGSLNVTTVPASTAPKERPDISGMGLKLIGEVRTQALREALAGAGEDVDPWDLVGAFLLALSANNVKVDDDHTYDPYGGVSARERAVGRVFPEGVLVRDPATLRKASLEVLGSFMNCEVSMHSGSGLPALLLGVLFGADAHMPNMAFEAFLKTYSKSGITKAVKAEGLEEKPTGKAMREALMGHVGEGRWVPEAAGFGEGIAAWKEELARKAKSAAARAKLQAELEGEDEQDEGLGEEIDQTGDEEEGEDLAPVEVVAPADEPETDEEPPAAPLSERPADPRIPRELTELARAMPDHFEVVMV</sequence>
<evidence type="ECO:0000256" key="1">
    <source>
        <dbReference type="SAM" id="MobiDB-lite"/>
    </source>
</evidence>
<name>A0A967B8K6_9PROT</name>
<evidence type="ECO:0000313" key="4">
    <source>
        <dbReference type="Proteomes" id="UP000597459"/>
    </source>
</evidence>
<evidence type="ECO:0000313" key="3">
    <source>
        <dbReference type="EMBL" id="NHO55124.1"/>
    </source>
</evidence>
<dbReference type="RefSeq" id="WP_166318388.1">
    <property type="nucleotide sequence ID" value="NZ_WOTH01000049.1"/>
</dbReference>